<dbReference type="Gene3D" id="2.20.25.690">
    <property type="match status" value="1"/>
</dbReference>
<proteinExistence type="predicted"/>
<keyword evidence="2" id="KW-1185">Reference proteome</keyword>
<organism evidence="2 3">
    <name type="scientific">Panagrolaimus davidi</name>
    <dbReference type="NCBI Taxonomy" id="227884"/>
    <lineage>
        <taxon>Eukaryota</taxon>
        <taxon>Metazoa</taxon>
        <taxon>Ecdysozoa</taxon>
        <taxon>Nematoda</taxon>
        <taxon>Chromadorea</taxon>
        <taxon>Rhabditida</taxon>
        <taxon>Tylenchina</taxon>
        <taxon>Panagrolaimomorpha</taxon>
        <taxon>Panagrolaimoidea</taxon>
        <taxon>Panagrolaimidae</taxon>
        <taxon>Panagrolaimus</taxon>
    </lineage>
</organism>
<dbReference type="Proteomes" id="UP000887578">
    <property type="component" value="Unplaced"/>
</dbReference>
<dbReference type="GO" id="GO:0006508">
    <property type="term" value="P:proteolysis"/>
    <property type="evidence" value="ECO:0007669"/>
    <property type="project" value="InterPro"/>
</dbReference>
<evidence type="ECO:0000313" key="3">
    <source>
        <dbReference type="WBParaSite" id="PDA_v2.g10199.t1"/>
    </source>
</evidence>
<dbReference type="AlphaFoldDB" id="A0A914NXT7"/>
<dbReference type="GO" id="GO:0004252">
    <property type="term" value="F:serine-type endopeptidase activity"/>
    <property type="evidence" value="ECO:0007669"/>
    <property type="project" value="InterPro"/>
</dbReference>
<dbReference type="Gene3D" id="3.40.50.200">
    <property type="entry name" value="Peptidase S8/S53 domain"/>
    <property type="match status" value="1"/>
</dbReference>
<dbReference type="Pfam" id="PF00082">
    <property type="entry name" value="Peptidase_S8"/>
    <property type="match status" value="1"/>
</dbReference>
<dbReference type="SUPFAM" id="SSF52743">
    <property type="entry name" value="Subtilisin-like"/>
    <property type="match status" value="1"/>
</dbReference>
<accession>A0A914NXT7</accession>
<dbReference type="WBParaSite" id="PDA_v2.g10199.t1">
    <property type="protein sequence ID" value="PDA_v2.g10199.t1"/>
    <property type="gene ID" value="PDA_v2.g10199"/>
</dbReference>
<sequence>MLYLKSKAFVYNLFSAKPYIPKDATQQDLFLSKYPDFDGRGIKIAIIDTGIDLSLEGLQKTSEGFPKIIDCFDFTESGNVETSVIKEIDSKNYLIGLSGKKFKIPKNWKNPSGKWHLGLKALYKQTIAKSSEKLPEIDCIVWFNGEKWCFCIETYKKDLSNAKVLTNFCDANEYGILNFKGNEIVYCISVKNDGNLLEIFTRNFDYGTNTALIAAANFPEKSENNGLAPGAQIISLNIFDPSTNIINFEHMERAVCLI</sequence>
<evidence type="ECO:0000259" key="1">
    <source>
        <dbReference type="Pfam" id="PF00082"/>
    </source>
</evidence>
<feature type="domain" description="Peptidase S8/S53" evidence="1">
    <location>
        <begin position="39"/>
        <end position="241"/>
    </location>
</feature>
<name>A0A914NXT7_9BILA</name>
<protein>
    <submittedName>
        <fullName evidence="3">Peptidase S8/S53 domain-containing protein</fullName>
    </submittedName>
</protein>
<reference evidence="3" key="1">
    <citation type="submission" date="2022-11" db="UniProtKB">
        <authorList>
            <consortium name="WormBaseParasite"/>
        </authorList>
    </citation>
    <scope>IDENTIFICATION</scope>
</reference>
<dbReference type="InterPro" id="IPR036852">
    <property type="entry name" value="Peptidase_S8/S53_dom_sf"/>
</dbReference>
<dbReference type="InterPro" id="IPR000209">
    <property type="entry name" value="Peptidase_S8/S53_dom"/>
</dbReference>
<evidence type="ECO:0000313" key="2">
    <source>
        <dbReference type="Proteomes" id="UP000887578"/>
    </source>
</evidence>